<protein>
    <recommendedName>
        <fullName evidence="4">CHRD domain-containing protein</fullName>
    </recommendedName>
</protein>
<gene>
    <name evidence="2" type="ORF">GD597_12065</name>
</gene>
<dbReference type="RefSeq" id="WP_216368579.1">
    <property type="nucleotide sequence ID" value="NZ_WHPF01000008.1"/>
</dbReference>
<proteinExistence type="predicted"/>
<feature type="chain" id="PRO_5035248346" description="CHRD domain-containing protein" evidence="1">
    <location>
        <begin position="20"/>
        <end position="248"/>
    </location>
</feature>
<sequence length="248" mass="26105">MKNILFTALMMSFFVIAKAQVPQQLNYQGIARNATGSPIAYQNITVRLSIIDSATNGQIAYRETRRVLTNYAGLFNIVIGSNGATDLIGSVESVNWSTGKKYIKLEIDPNGLNNFGLAGITQLQSVAYALSATPSGNAHGDLSGTYPAPTIANNAITSNKIADGSVGLVKLTDVVVSLINSKLNTSDTATMLSAYASKENLANVTAGKLNISDTADMLSPYAKTAGINNLVVNKLNISDTAAMLSTYA</sequence>
<organism evidence="2 3">
    <name type="scientific">Limnovirga soli</name>
    <dbReference type="NCBI Taxonomy" id="2656915"/>
    <lineage>
        <taxon>Bacteria</taxon>
        <taxon>Pseudomonadati</taxon>
        <taxon>Bacteroidota</taxon>
        <taxon>Chitinophagia</taxon>
        <taxon>Chitinophagales</taxon>
        <taxon>Chitinophagaceae</taxon>
        <taxon>Limnovirga</taxon>
    </lineage>
</organism>
<dbReference type="EMBL" id="WHPF01000008">
    <property type="protein sequence ID" value="NNV56198.1"/>
    <property type="molecule type" value="Genomic_DNA"/>
</dbReference>
<keyword evidence="1" id="KW-0732">Signal</keyword>
<dbReference type="Proteomes" id="UP000598971">
    <property type="component" value="Unassembled WGS sequence"/>
</dbReference>
<evidence type="ECO:0000256" key="1">
    <source>
        <dbReference type="SAM" id="SignalP"/>
    </source>
</evidence>
<accession>A0A8J8FFW8</accession>
<evidence type="ECO:0000313" key="3">
    <source>
        <dbReference type="Proteomes" id="UP000598971"/>
    </source>
</evidence>
<evidence type="ECO:0008006" key="4">
    <source>
        <dbReference type="Google" id="ProtNLM"/>
    </source>
</evidence>
<dbReference type="AlphaFoldDB" id="A0A8J8FFW8"/>
<reference evidence="2" key="1">
    <citation type="submission" date="2019-10" db="EMBL/GenBank/DDBJ databases">
        <title>Draft genome sequence of Panacibacter sp. KCS-6.</title>
        <authorList>
            <person name="Yim K.J."/>
        </authorList>
    </citation>
    <scope>NUCLEOTIDE SEQUENCE</scope>
    <source>
        <strain evidence="2">KCS-6</strain>
    </source>
</reference>
<evidence type="ECO:0000313" key="2">
    <source>
        <dbReference type="EMBL" id="NNV56198.1"/>
    </source>
</evidence>
<feature type="non-terminal residue" evidence="2">
    <location>
        <position position="248"/>
    </location>
</feature>
<keyword evidence="3" id="KW-1185">Reference proteome</keyword>
<comment type="caution">
    <text evidence="2">The sequence shown here is derived from an EMBL/GenBank/DDBJ whole genome shotgun (WGS) entry which is preliminary data.</text>
</comment>
<feature type="signal peptide" evidence="1">
    <location>
        <begin position="1"/>
        <end position="19"/>
    </location>
</feature>
<name>A0A8J8FFW8_9BACT</name>